<keyword evidence="9" id="KW-1185">Reference proteome</keyword>
<dbReference type="Gramene" id="Manes.01G099200.6.v8.1">
    <property type="protein sequence ID" value="Manes.01G099200.6.v8.1.CDS.1"/>
    <property type="gene ID" value="Manes.01G099200.v8.1"/>
</dbReference>
<dbReference type="InterPro" id="IPR017907">
    <property type="entry name" value="Znf_RING_CS"/>
</dbReference>
<dbReference type="PROSITE" id="PS00518">
    <property type="entry name" value="ZF_RING_1"/>
    <property type="match status" value="1"/>
</dbReference>
<feature type="transmembrane region" description="Helical" evidence="6">
    <location>
        <begin position="229"/>
        <end position="252"/>
    </location>
</feature>
<dbReference type="Pfam" id="PF13445">
    <property type="entry name" value="zf-RING_UBOX"/>
    <property type="match status" value="1"/>
</dbReference>
<accession>A0A2C9WKU7</accession>
<keyword evidence="2 4" id="KW-0863">Zinc-finger</keyword>
<dbReference type="Gene3D" id="3.30.40.10">
    <property type="entry name" value="Zinc/RING finger domain, C3HC4 (zinc finger)"/>
    <property type="match status" value="1"/>
</dbReference>
<dbReference type="PANTHER" id="PTHR46616:SF9">
    <property type="entry name" value="UBIQUITIN-PROTEIN LIGASE"/>
    <property type="match status" value="1"/>
</dbReference>
<dbReference type="InterPro" id="IPR001841">
    <property type="entry name" value="Znf_RING"/>
</dbReference>
<protein>
    <recommendedName>
        <fullName evidence="7">RING-type domain-containing protein</fullName>
    </recommendedName>
</protein>
<dbReference type="OMA" id="WHSSAGT"/>
<sequence>MWNFASNCLAGSVGFNPTQKLNQVAADDSDDELSSVISREEGLECPICWESFNIVENVPYVLWCGHTLCKNCILALQWAVVKFPTLPIQLPLFISCPWCNLLSFRLVYRGSLRFPRKNYFLLWMVESKNDDGHKSHNTFCEDRQPLWSSDSNLAPRNESSHNNIRRGHHPEQSRMDHNHNHSNIILDFGRIKSSLQKSLFFFIHLTAKFPLVIIFLLIILYAIPASAAILALYILITVLFAIPSFLILYFAYPSLDWLVREIIT</sequence>
<dbReference type="SUPFAM" id="SSF57850">
    <property type="entry name" value="RING/U-box"/>
    <property type="match status" value="1"/>
</dbReference>
<dbReference type="GO" id="GO:0008270">
    <property type="term" value="F:zinc ion binding"/>
    <property type="evidence" value="ECO:0007669"/>
    <property type="project" value="UniProtKB-KW"/>
</dbReference>
<dbReference type="Gramene" id="Manes.01G099200.7.v8.1">
    <property type="protein sequence ID" value="Manes.01G099200.7.v8.1.CDS.1"/>
    <property type="gene ID" value="Manes.01G099200.v8.1"/>
</dbReference>
<keyword evidence="6" id="KW-0472">Membrane</keyword>
<name>A0A2C9WKU7_MANES</name>
<evidence type="ECO:0000259" key="7">
    <source>
        <dbReference type="PROSITE" id="PS50089"/>
    </source>
</evidence>
<dbReference type="Gramene" id="Manes.01G099200.1.v8.1">
    <property type="protein sequence ID" value="Manes.01G099200.1.v8.1.CDS.1"/>
    <property type="gene ID" value="Manes.01G099200.v8.1"/>
</dbReference>
<evidence type="ECO:0000313" key="8">
    <source>
        <dbReference type="EMBL" id="OAY60265.1"/>
    </source>
</evidence>
<comment type="caution">
    <text evidence="8">The sequence shown here is derived from an EMBL/GenBank/DDBJ whole genome shotgun (WGS) entry which is preliminary data.</text>
</comment>
<dbReference type="GO" id="GO:0140096">
    <property type="term" value="F:catalytic activity, acting on a protein"/>
    <property type="evidence" value="ECO:0007669"/>
    <property type="project" value="UniProtKB-ARBA"/>
</dbReference>
<dbReference type="InterPro" id="IPR027370">
    <property type="entry name" value="Znf-RING_euk"/>
</dbReference>
<organism evidence="8 9">
    <name type="scientific">Manihot esculenta</name>
    <name type="common">Cassava</name>
    <name type="synonym">Jatropha manihot</name>
    <dbReference type="NCBI Taxonomy" id="3983"/>
    <lineage>
        <taxon>Eukaryota</taxon>
        <taxon>Viridiplantae</taxon>
        <taxon>Streptophyta</taxon>
        <taxon>Embryophyta</taxon>
        <taxon>Tracheophyta</taxon>
        <taxon>Spermatophyta</taxon>
        <taxon>Magnoliopsida</taxon>
        <taxon>eudicotyledons</taxon>
        <taxon>Gunneridae</taxon>
        <taxon>Pentapetalae</taxon>
        <taxon>rosids</taxon>
        <taxon>fabids</taxon>
        <taxon>Malpighiales</taxon>
        <taxon>Euphorbiaceae</taxon>
        <taxon>Crotonoideae</taxon>
        <taxon>Manihoteae</taxon>
        <taxon>Manihot</taxon>
    </lineage>
</organism>
<gene>
    <name evidence="8" type="ORF">MANES_01G099200v8</name>
</gene>
<evidence type="ECO:0000256" key="4">
    <source>
        <dbReference type="PROSITE-ProRule" id="PRU00175"/>
    </source>
</evidence>
<evidence type="ECO:0000256" key="2">
    <source>
        <dbReference type="ARBA" id="ARBA00022771"/>
    </source>
</evidence>
<dbReference type="InterPro" id="IPR013083">
    <property type="entry name" value="Znf_RING/FYVE/PHD"/>
</dbReference>
<feature type="region of interest" description="Disordered" evidence="5">
    <location>
        <begin position="148"/>
        <end position="176"/>
    </location>
</feature>
<dbReference type="OrthoDB" id="252722at2759"/>
<feature type="domain" description="RING-type" evidence="7">
    <location>
        <begin position="45"/>
        <end position="100"/>
    </location>
</feature>
<dbReference type="AlphaFoldDB" id="A0A2C9WKU7"/>
<reference evidence="9" key="1">
    <citation type="journal article" date="2016" name="Nat. Biotechnol.">
        <title>Sequencing wild and cultivated cassava and related species reveals extensive interspecific hybridization and genetic diversity.</title>
        <authorList>
            <person name="Bredeson J.V."/>
            <person name="Lyons J.B."/>
            <person name="Prochnik S.E."/>
            <person name="Wu G.A."/>
            <person name="Ha C.M."/>
            <person name="Edsinger-Gonzales E."/>
            <person name="Grimwood J."/>
            <person name="Schmutz J."/>
            <person name="Rabbi I.Y."/>
            <person name="Egesi C."/>
            <person name="Nauluvula P."/>
            <person name="Lebot V."/>
            <person name="Ndunguru J."/>
            <person name="Mkamilo G."/>
            <person name="Bart R.S."/>
            <person name="Setter T.L."/>
            <person name="Gleadow R.M."/>
            <person name="Kulakow P."/>
            <person name="Ferguson M.E."/>
            <person name="Rounsley S."/>
            <person name="Rokhsar D.S."/>
        </authorList>
    </citation>
    <scope>NUCLEOTIDE SEQUENCE [LARGE SCALE GENOMIC DNA]</scope>
    <source>
        <strain evidence="9">cv. AM560-2</strain>
    </source>
</reference>
<keyword evidence="6" id="KW-0812">Transmembrane</keyword>
<dbReference type="EMBL" id="CM004387">
    <property type="protein sequence ID" value="OAY60265.1"/>
    <property type="molecule type" value="Genomic_DNA"/>
</dbReference>
<dbReference type="Proteomes" id="UP000091857">
    <property type="component" value="Chromosome 1"/>
</dbReference>
<evidence type="ECO:0000256" key="6">
    <source>
        <dbReference type="SAM" id="Phobius"/>
    </source>
</evidence>
<evidence type="ECO:0000313" key="9">
    <source>
        <dbReference type="Proteomes" id="UP000091857"/>
    </source>
</evidence>
<feature type="transmembrane region" description="Helical" evidence="6">
    <location>
        <begin position="199"/>
        <end position="223"/>
    </location>
</feature>
<keyword evidence="1" id="KW-0479">Metal-binding</keyword>
<dbReference type="PROSITE" id="PS50089">
    <property type="entry name" value="ZF_RING_2"/>
    <property type="match status" value="1"/>
</dbReference>
<evidence type="ECO:0000256" key="1">
    <source>
        <dbReference type="ARBA" id="ARBA00022723"/>
    </source>
</evidence>
<proteinExistence type="predicted"/>
<dbReference type="STRING" id="3983.A0A2C9WKU7"/>
<evidence type="ECO:0000256" key="3">
    <source>
        <dbReference type="ARBA" id="ARBA00022833"/>
    </source>
</evidence>
<evidence type="ECO:0000256" key="5">
    <source>
        <dbReference type="SAM" id="MobiDB-lite"/>
    </source>
</evidence>
<keyword evidence="3" id="KW-0862">Zinc</keyword>
<keyword evidence="6" id="KW-1133">Transmembrane helix</keyword>
<dbReference type="PANTHER" id="PTHR46616">
    <property type="entry name" value="UBIQUITIN-PROTEIN LIGASE"/>
    <property type="match status" value="1"/>
</dbReference>